<accession>A0A699WNI4</accession>
<dbReference type="EMBL" id="BKCJ011721644">
    <property type="protein sequence ID" value="GFD48409.1"/>
    <property type="molecule type" value="Genomic_DNA"/>
</dbReference>
<organism evidence="2">
    <name type="scientific">Tanacetum cinerariifolium</name>
    <name type="common">Dalmatian daisy</name>
    <name type="synonym">Chrysanthemum cinerariifolium</name>
    <dbReference type="NCBI Taxonomy" id="118510"/>
    <lineage>
        <taxon>Eukaryota</taxon>
        <taxon>Viridiplantae</taxon>
        <taxon>Streptophyta</taxon>
        <taxon>Embryophyta</taxon>
        <taxon>Tracheophyta</taxon>
        <taxon>Spermatophyta</taxon>
        <taxon>Magnoliopsida</taxon>
        <taxon>eudicotyledons</taxon>
        <taxon>Gunneridae</taxon>
        <taxon>Pentapetalae</taxon>
        <taxon>asterids</taxon>
        <taxon>campanulids</taxon>
        <taxon>Asterales</taxon>
        <taxon>Asteraceae</taxon>
        <taxon>Asteroideae</taxon>
        <taxon>Anthemideae</taxon>
        <taxon>Anthemidinae</taxon>
        <taxon>Tanacetum</taxon>
    </lineage>
</organism>
<evidence type="ECO:0000256" key="1">
    <source>
        <dbReference type="SAM" id="MobiDB-lite"/>
    </source>
</evidence>
<proteinExistence type="predicted"/>
<sequence length="65" mass="7176">VPGSDLGGDRIHRRRADHHAVPGRPPHGNHRDRPAQHPRRRCGLDRIEPSQSGKSGQGCAQLMDD</sequence>
<evidence type="ECO:0000313" key="2">
    <source>
        <dbReference type="EMBL" id="GFD48409.1"/>
    </source>
</evidence>
<gene>
    <name evidence="2" type="ORF">Tci_920378</name>
</gene>
<feature type="non-terminal residue" evidence="2">
    <location>
        <position position="1"/>
    </location>
</feature>
<name>A0A699WNI4_TANCI</name>
<comment type="caution">
    <text evidence="2">The sequence shown here is derived from an EMBL/GenBank/DDBJ whole genome shotgun (WGS) entry which is preliminary data.</text>
</comment>
<feature type="region of interest" description="Disordered" evidence="1">
    <location>
        <begin position="1"/>
        <end position="65"/>
    </location>
</feature>
<dbReference type="AlphaFoldDB" id="A0A699WNI4"/>
<protein>
    <submittedName>
        <fullName evidence="2">Uncharacterized protein</fullName>
    </submittedName>
</protein>
<reference evidence="2" key="1">
    <citation type="journal article" date="2019" name="Sci. Rep.">
        <title>Draft genome of Tanacetum cinerariifolium, the natural source of mosquito coil.</title>
        <authorList>
            <person name="Yamashiro T."/>
            <person name="Shiraishi A."/>
            <person name="Satake H."/>
            <person name="Nakayama K."/>
        </authorList>
    </citation>
    <scope>NUCLEOTIDE SEQUENCE</scope>
</reference>